<protein>
    <submittedName>
        <fullName evidence="1">Uncharacterized protein</fullName>
    </submittedName>
</protein>
<name>A0A9X9XKB6_9PROT</name>
<accession>A0A9X9XKB6</accession>
<dbReference type="Proteomes" id="UP001138709">
    <property type="component" value="Unassembled WGS sequence"/>
</dbReference>
<organism evidence="1 2">
    <name type="scientific">Neoroseomonas eburnea</name>
    <dbReference type="NCBI Taxonomy" id="1346889"/>
    <lineage>
        <taxon>Bacteria</taxon>
        <taxon>Pseudomonadati</taxon>
        <taxon>Pseudomonadota</taxon>
        <taxon>Alphaproteobacteria</taxon>
        <taxon>Acetobacterales</taxon>
        <taxon>Acetobacteraceae</taxon>
        <taxon>Neoroseomonas</taxon>
    </lineage>
</organism>
<evidence type="ECO:0000313" key="2">
    <source>
        <dbReference type="Proteomes" id="UP001138709"/>
    </source>
</evidence>
<evidence type="ECO:0000313" key="1">
    <source>
        <dbReference type="EMBL" id="MBR0684152.1"/>
    </source>
</evidence>
<keyword evidence="2" id="KW-1185">Reference proteome</keyword>
<proteinExistence type="predicted"/>
<dbReference type="RefSeq" id="WP_211849950.1">
    <property type="nucleotide sequence ID" value="NZ_JAAEDL010000058.1"/>
</dbReference>
<reference evidence="1" key="1">
    <citation type="submission" date="2020-01" db="EMBL/GenBank/DDBJ databases">
        <authorList>
            <person name="Rat A."/>
        </authorList>
    </citation>
    <scope>NUCLEOTIDE SEQUENCE</scope>
    <source>
        <strain evidence="1">LMG 31228</strain>
    </source>
</reference>
<dbReference type="AlphaFoldDB" id="A0A9X9XKB6"/>
<sequence length="203" mass="22083">MDTAATRGTLHLDCHPNKVGDAFVFAYRAANQSSVALFVMDAMPSVDPGTHAVSADPNAAVVILRPDGVVMLGKFIAPLPQDRVLLAPDLPLCVRLEPGQSIERELRVPLPFAETSPYFPELRLRDYALAEVAGVAFAIGFFPADTRGLYAAPAAYAPEYLVLAPTVAPVVAGLAWQRLPVKRLEILRRKDDFPREIRSHEGL</sequence>
<reference evidence="1" key="2">
    <citation type="journal article" date="2021" name="Syst. Appl. Microbiol.">
        <title>Roseomonas hellenica sp. nov., isolated from roots of wild-growing Alkanna tinctoria.</title>
        <authorList>
            <person name="Rat A."/>
            <person name="Naranjo H.D."/>
            <person name="Lebbe L."/>
            <person name="Cnockaert M."/>
            <person name="Krigas N."/>
            <person name="Grigoriadou K."/>
            <person name="Maloupa E."/>
            <person name="Willems A."/>
        </authorList>
    </citation>
    <scope>NUCLEOTIDE SEQUENCE</scope>
    <source>
        <strain evidence="1">LMG 31228</strain>
    </source>
</reference>
<gene>
    <name evidence="1" type="ORF">GXW74_27050</name>
</gene>
<comment type="caution">
    <text evidence="1">The sequence shown here is derived from an EMBL/GenBank/DDBJ whole genome shotgun (WGS) entry which is preliminary data.</text>
</comment>
<dbReference type="EMBL" id="JAAEDL010000058">
    <property type="protein sequence ID" value="MBR0684152.1"/>
    <property type="molecule type" value="Genomic_DNA"/>
</dbReference>